<dbReference type="AlphaFoldDB" id="A0A841TNQ1"/>
<sequence>MSALDRFIKDGLKKLNKSATQFEQEYKDHSKEIERTKTEMEEWSKKRRIIRNK</sequence>
<reference evidence="2 3" key="1">
    <citation type="submission" date="2020-08" db="EMBL/GenBank/DDBJ databases">
        <title>Cohnella phylogeny.</title>
        <authorList>
            <person name="Dunlap C."/>
        </authorList>
    </citation>
    <scope>NUCLEOTIDE SEQUENCE [LARGE SCALE GENOMIC DNA]</scope>
    <source>
        <strain evidence="2 3">DSM 25239</strain>
    </source>
</reference>
<keyword evidence="1" id="KW-0175">Coiled coil</keyword>
<accession>A0A841TNQ1</accession>
<dbReference type="EMBL" id="JACJVR010000002">
    <property type="protein sequence ID" value="MBB6689956.1"/>
    <property type="molecule type" value="Genomic_DNA"/>
</dbReference>
<comment type="caution">
    <text evidence="2">The sequence shown here is derived from an EMBL/GenBank/DDBJ whole genome shotgun (WGS) entry which is preliminary data.</text>
</comment>
<evidence type="ECO:0000313" key="3">
    <source>
        <dbReference type="Proteomes" id="UP000553776"/>
    </source>
</evidence>
<evidence type="ECO:0000256" key="1">
    <source>
        <dbReference type="SAM" id="Coils"/>
    </source>
</evidence>
<gene>
    <name evidence="2" type="ORF">H7B90_00930</name>
</gene>
<name>A0A841TNQ1_9BACL</name>
<feature type="coiled-coil region" evidence="1">
    <location>
        <begin position="12"/>
        <end position="53"/>
    </location>
</feature>
<keyword evidence="3" id="KW-1185">Reference proteome</keyword>
<dbReference type="Proteomes" id="UP000553776">
    <property type="component" value="Unassembled WGS sequence"/>
</dbReference>
<dbReference type="RefSeq" id="WP_185133978.1">
    <property type="nucleotide sequence ID" value="NZ_JACJVR010000002.1"/>
</dbReference>
<organism evidence="2 3">
    <name type="scientific">Cohnella xylanilytica</name>
    <dbReference type="NCBI Taxonomy" id="557555"/>
    <lineage>
        <taxon>Bacteria</taxon>
        <taxon>Bacillati</taxon>
        <taxon>Bacillota</taxon>
        <taxon>Bacilli</taxon>
        <taxon>Bacillales</taxon>
        <taxon>Paenibacillaceae</taxon>
        <taxon>Cohnella</taxon>
    </lineage>
</organism>
<evidence type="ECO:0000313" key="2">
    <source>
        <dbReference type="EMBL" id="MBB6689956.1"/>
    </source>
</evidence>
<protein>
    <submittedName>
        <fullName evidence="2">Uncharacterized protein</fullName>
    </submittedName>
</protein>
<proteinExistence type="predicted"/>